<organism evidence="2 3">
    <name type="scientific">Solilutibacter silvestris</name>
    <dbReference type="NCBI Taxonomy" id="1645665"/>
    <lineage>
        <taxon>Bacteria</taxon>
        <taxon>Pseudomonadati</taxon>
        <taxon>Pseudomonadota</taxon>
        <taxon>Gammaproteobacteria</taxon>
        <taxon>Lysobacterales</taxon>
        <taxon>Lysobacteraceae</taxon>
        <taxon>Solilutibacter</taxon>
    </lineage>
</organism>
<proteinExistence type="predicted"/>
<gene>
    <name evidence="2" type="ORF">Lysil_1196</name>
</gene>
<dbReference type="SUPFAM" id="SSF54427">
    <property type="entry name" value="NTF2-like"/>
    <property type="match status" value="1"/>
</dbReference>
<evidence type="ECO:0000313" key="2">
    <source>
        <dbReference type="EMBL" id="PNS09567.1"/>
    </source>
</evidence>
<accession>A0A2K1Q3P0</accession>
<dbReference type="InterPro" id="IPR032710">
    <property type="entry name" value="NTF2-like_dom_sf"/>
</dbReference>
<dbReference type="RefSeq" id="WP_165782400.1">
    <property type="nucleotide sequence ID" value="NZ_NPZB01000001.1"/>
</dbReference>
<dbReference type="AlphaFoldDB" id="A0A2K1Q3P0"/>
<name>A0A2K1Q3P0_9GAMM</name>
<sequence>MTNDFIQIMTVLAGFALNADARHWTALEASFAPQVTVDYASLSGQPAETLPAAILMQRWRSLLPGFSRTQHLIGLPQIALHGNHASASANFIAYHFIDDTQVEGGGQWIVGGRYEWGLVKLDDRWQIEKLVLVNGWQDGNRELPALAMRRAATAN</sequence>
<keyword evidence="3" id="KW-1185">Reference proteome</keyword>
<protein>
    <submittedName>
        <fullName evidence="2">SnoaL-like domain-containing protein</fullName>
    </submittedName>
</protein>
<dbReference type="InterPro" id="IPR037401">
    <property type="entry name" value="SnoaL-like"/>
</dbReference>
<evidence type="ECO:0000313" key="3">
    <source>
        <dbReference type="Proteomes" id="UP000236220"/>
    </source>
</evidence>
<dbReference type="Gene3D" id="3.10.450.50">
    <property type="match status" value="1"/>
</dbReference>
<comment type="caution">
    <text evidence="2">The sequence shown here is derived from an EMBL/GenBank/DDBJ whole genome shotgun (WGS) entry which is preliminary data.</text>
</comment>
<dbReference type="Proteomes" id="UP000236220">
    <property type="component" value="Unassembled WGS sequence"/>
</dbReference>
<evidence type="ECO:0000259" key="1">
    <source>
        <dbReference type="Pfam" id="PF13577"/>
    </source>
</evidence>
<dbReference type="EMBL" id="NPZB01000001">
    <property type="protein sequence ID" value="PNS09567.1"/>
    <property type="molecule type" value="Genomic_DNA"/>
</dbReference>
<feature type="domain" description="SnoaL-like" evidence="1">
    <location>
        <begin position="7"/>
        <end position="130"/>
    </location>
</feature>
<dbReference type="Pfam" id="PF13577">
    <property type="entry name" value="SnoaL_4"/>
    <property type="match status" value="1"/>
</dbReference>
<reference evidence="2 3" key="1">
    <citation type="submission" date="2017-08" db="EMBL/GenBank/DDBJ databases">
        <title>Lysobacter sylvestris genome.</title>
        <authorList>
            <person name="Zhang D.-C."/>
            <person name="Albuquerque L."/>
            <person name="Franca L."/>
            <person name="Froufe H.J.C."/>
            <person name="Barroso C."/>
            <person name="Egas C."/>
            <person name="Da Costa M."/>
            <person name="Margesin R."/>
        </authorList>
    </citation>
    <scope>NUCLEOTIDE SEQUENCE [LARGE SCALE GENOMIC DNA]</scope>
    <source>
        <strain evidence="2 3">AM20-91</strain>
    </source>
</reference>